<protein>
    <submittedName>
        <fullName evidence="1">Uncharacterized protein</fullName>
    </submittedName>
</protein>
<evidence type="ECO:0000313" key="1">
    <source>
        <dbReference type="EMBL" id="MCE3051959.1"/>
    </source>
</evidence>
<accession>A0ABS8WPN5</accession>
<reference evidence="1 2" key="1">
    <citation type="journal article" date="2021" name="BMC Genomics">
        <title>Datura genome reveals duplications of psychoactive alkaloid biosynthetic genes and high mutation rate following tissue culture.</title>
        <authorList>
            <person name="Rajewski A."/>
            <person name="Carter-House D."/>
            <person name="Stajich J."/>
            <person name="Litt A."/>
        </authorList>
    </citation>
    <scope>NUCLEOTIDE SEQUENCE [LARGE SCALE GENOMIC DNA]</scope>
    <source>
        <strain evidence="1">AR-01</strain>
    </source>
</reference>
<organism evidence="1 2">
    <name type="scientific">Datura stramonium</name>
    <name type="common">Jimsonweed</name>
    <name type="synonym">Common thornapple</name>
    <dbReference type="NCBI Taxonomy" id="4076"/>
    <lineage>
        <taxon>Eukaryota</taxon>
        <taxon>Viridiplantae</taxon>
        <taxon>Streptophyta</taxon>
        <taxon>Embryophyta</taxon>
        <taxon>Tracheophyta</taxon>
        <taxon>Spermatophyta</taxon>
        <taxon>Magnoliopsida</taxon>
        <taxon>eudicotyledons</taxon>
        <taxon>Gunneridae</taxon>
        <taxon>Pentapetalae</taxon>
        <taxon>asterids</taxon>
        <taxon>lamiids</taxon>
        <taxon>Solanales</taxon>
        <taxon>Solanaceae</taxon>
        <taxon>Solanoideae</taxon>
        <taxon>Datureae</taxon>
        <taxon>Datura</taxon>
    </lineage>
</organism>
<dbReference type="Proteomes" id="UP000823775">
    <property type="component" value="Unassembled WGS sequence"/>
</dbReference>
<keyword evidence="2" id="KW-1185">Reference proteome</keyword>
<dbReference type="EMBL" id="JACEIK010009096">
    <property type="protein sequence ID" value="MCE3051959.1"/>
    <property type="molecule type" value="Genomic_DNA"/>
</dbReference>
<proteinExistence type="predicted"/>
<comment type="caution">
    <text evidence="1">The sequence shown here is derived from an EMBL/GenBank/DDBJ whole genome shotgun (WGS) entry which is preliminary data.</text>
</comment>
<name>A0ABS8WPN5_DATST</name>
<evidence type="ECO:0000313" key="2">
    <source>
        <dbReference type="Proteomes" id="UP000823775"/>
    </source>
</evidence>
<sequence>MHKSREFQILKDASMCSLDFDKKVAKSHSLVDLDGWLDIDNEVPTSTSEEDLCITEISDGSFDNDSDELKRFTKTKKLHPD</sequence>
<gene>
    <name evidence="1" type="ORF">HAX54_051251</name>
</gene>